<name>A0A1M7SW33_9BRAD</name>
<dbReference type="EMBL" id="LT670849">
    <property type="protein sequence ID" value="SHN62723.1"/>
    <property type="molecule type" value="Genomic_DNA"/>
</dbReference>
<gene>
    <name evidence="2" type="ORF">SAMN05444170_0334</name>
</gene>
<feature type="region of interest" description="Disordered" evidence="1">
    <location>
        <begin position="1"/>
        <end position="34"/>
    </location>
</feature>
<evidence type="ECO:0000256" key="1">
    <source>
        <dbReference type="SAM" id="MobiDB-lite"/>
    </source>
</evidence>
<evidence type="ECO:0000313" key="3">
    <source>
        <dbReference type="Proteomes" id="UP000184096"/>
    </source>
</evidence>
<evidence type="ECO:0000313" key="2">
    <source>
        <dbReference type="EMBL" id="SHN62723.1"/>
    </source>
</evidence>
<accession>A0A1M7SW33</accession>
<dbReference type="Proteomes" id="UP000184096">
    <property type="component" value="Chromosome I"/>
</dbReference>
<proteinExistence type="predicted"/>
<keyword evidence="3" id="KW-1185">Reference proteome</keyword>
<sequence length="34" mass="3613">MGAGEVDIQAAGEPEIKDAPFNNQGNDKDKLSPR</sequence>
<dbReference type="AlphaFoldDB" id="A0A1M7SW33"/>
<reference evidence="3" key="1">
    <citation type="submission" date="2016-11" db="EMBL/GenBank/DDBJ databases">
        <authorList>
            <person name="Varghese N."/>
            <person name="Submissions S."/>
        </authorList>
    </citation>
    <scope>NUCLEOTIDE SEQUENCE [LARGE SCALE GENOMIC DNA]</scope>
    <source>
        <strain evidence="3">GAS401</strain>
    </source>
</reference>
<organism evidence="2 3">
    <name type="scientific">Bradyrhizobium erythrophlei</name>
    <dbReference type="NCBI Taxonomy" id="1437360"/>
    <lineage>
        <taxon>Bacteria</taxon>
        <taxon>Pseudomonadati</taxon>
        <taxon>Pseudomonadota</taxon>
        <taxon>Alphaproteobacteria</taxon>
        <taxon>Hyphomicrobiales</taxon>
        <taxon>Nitrobacteraceae</taxon>
        <taxon>Bradyrhizobium</taxon>
    </lineage>
</organism>
<protein>
    <submittedName>
        <fullName evidence="2">Uncharacterized protein</fullName>
    </submittedName>
</protein>